<dbReference type="VEuPathDB" id="TriTrypDB:TvY486_1116010"/>
<reference evidence="2" key="1">
    <citation type="journal article" date="2012" name="Proc. Natl. Acad. Sci. U.S.A.">
        <title>Antigenic diversity is generated by distinct evolutionary mechanisms in African trypanosome species.</title>
        <authorList>
            <person name="Jackson A.P."/>
            <person name="Berry A."/>
            <person name="Aslett M."/>
            <person name="Allison H.C."/>
            <person name="Burton P."/>
            <person name="Vavrova-Anderson J."/>
            <person name="Brown R."/>
            <person name="Browne H."/>
            <person name="Corton N."/>
            <person name="Hauser H."/>
            <person name="Gamble J."/>
            <person name="Gilderthorp R."/>
            <person name="Marcello L."/>
            <person name="McQuillan J."/>
            <person name="Otto T.D."/>
            <person name="Quail M.A."/>
            <person name="Sanders M.J."/>
            <person name="van Tonder A."/>
            <person name="Ginger M.L."/>
            <person name="Field M.C."/>
            <person name="Barry J.D."/>
            <person name="Hertz-Fowler C."/>
            <person name="Berriman M."/>
        </authorList>
    </citation>
    <scope>NUCLEOTIDE SEQUENCE</scope>
    <source>
        <strain evidence="2">Y486</strain>
    </source>
</reference>
<name>G0U934_TRYVY</name>
<evidence type="ECO:0000256" key="1">
    <source>
        <dbReference type="SAM" id="MobiDB-lite"/>
    </source>
</evidence>
<sequence length="112" mass="12499">MAKKHRVKRQRQVEHLLRLEKERDAYLAKRKNAKRTREERDQGNSPSEARDSTEVGSTKRQRKEAVHGDASGKDDGSEGVSVAPSPDTTTGPQPQGTASTTSVVTKKLKRQY</sequence>
<accession>G0U934</accession>
<proteinExistence type="predicted"/>
<feature type="compositionally biased region" description="Basic and acidic residues" evidence="1">
    <location>
        <begin position="11"/>
        <end position="27"/>
    </location>
</feature>
<protein>
    <submittedName>
        <fullName evidence="2">Uncharacterized protein</fullName>
    </submittedName>
</protein>
<feature type="compositionally biased region" description="Basic residues" evidence="1">
    <location>
        <begin position="1"/>
        <end position="10"/>
    </location>
</feature>
<evidence type="ECO:0000313" key="2">
    <source>
        <dbReference type="EMBL" id="CCC54117.1"/>
    </source>
</evidence>
<gene>
    <name evidence="2" type="ORF">TVY486_1116010</name>
</gene>
<feature type="region of interest" description="Disordered" evidence="1">
    <location>
        <begin position="1"/>
        <end position="112"/>
    </location>
</feature>
<dbReference type="EMBL" id="HE573027">
    <property type="protein sequence ID" value="CCC54117.1"/>
    <property type="molecule type" value="Genomic_DNA"/>
</dbReference>
<dbReference type="AlphaFoldDB" id="G0U934"/>
<organism evidence="2">
    <name type="scientific">Trypanosoma vivax (strain Y486)</name>
    <dbReference type="NCBI Taxonomy" id="1055687"/>
    <lineage>
        <taxon>Eukaryota</taxon>
        <taxon>Discoba</taxon>
        <taxon>Euglenozoa</taxon>
        <taxon>Kinetoplastea</taxon>
        <taxon>Metakinetoplastina</taxon>
        <taxon>Trypanosomatida</taxon>
        <taxon>Trypanosomatidae</taxon>
        <taxon>Trypanosoma</taxon>
        <taxon>Duttonella</taxon>
    </lineage>
</organism>
<feature type="compositionally biased region" description="Basic and acidic residues" evidence="1">
    <location>
        <begin position="35"/>
        <end position="53"/>
    </location>
</feature>
<feature type="compositionally biased region" description="Low complexity" evidence="1">
    <location>
        <begin position="84"/>
        <end position="101"/>
    </location>
</feature>
<feature type="compositionally biased region" description="Basic and acidic residues" evidence="1">
    <location>
        <begin position="63"/>
        <end position="76"/>
    </location>
</feature>